<feature type="region of interest" description="Disordered" evidence="1">
    <location>
        <begin position="54"/>
        <end position="82"/>
    </location>
</feature>
<reference evidence="2 3" key="1">
    <citation type="submission" date="2021-06" db="EMBL/GenBank/DDBJ databases">
        <title>Caerostris darwini draft genome.</title>
        <authorList>
            <person name="Kono N."/>
            <person name="Arakawa K."/>
        </authorList>
    </citation>
    <scope>NUCLEOTIDE SEQUENCE [LARGE SCALE GENOMIC DNA]</scope>
</reference>
<keyword evidence="3" id="KW-1185">Reference proteome</keyword>
<dbReference type="AlphaFoldDB" id="A0AAV4RXQ8"/>
<dbReference type="PANTHER" id="PTHR22955">
    <property type="entry name" value="RETROTRANSPOSON"/>
    <property type="match status" value="1"/>
</dbReference>
<keyword evidence="2" id="KW-0548">Nucleotidyltransferase</keyword>
<sequence length="120" mass="13431">MDFTCKAFDIPISHSHFHTDSIILFAWIGSHSSQWKTFVPNRVGKIQTLSSPTLWHSASGNENPADLATRESSGPTLDDPVSEERCSIQSTTAANHLPNSNELFLKYSSLYKLKRVTAYF</sequence>
<organism evidence="2 3">
    <name type="scientific">Caerostris darwini</name>
    <dbReference type="NCBI Taxonomy" id="1538125"/>
    <lineage>
        <taxon>Eukaryota</taxon>
        <taxon>Metazoa</taxon>
        <taxon>Ecdysozoa</taxon>
        <taxon>Arthropoda</taxon>
        <taxon>Chelicerata</taxon>
        <taxon>Arachnida</taxon>
        <taxon>Araneae</taxon>
        <taxon>Araneomorphae</taxon>
        <taxon>Entelegynae</taxon>
        <taxon>Araneoidea</taxon>
        <taxon>Araneidae</taxon>
        <taxon>Caerostris</taxon>
    </lineage>
</organism>
<gene>
    <name evidence="2" type="ORF">CDAR_615401</name>
</gene>
<dbReference type="PANTHER" id="PTHR22955:SF77">
    <property type="entry name" value="ASPARTIC PUTATIVE DOMAIN-CONTAINING PROTEIN-RELATED"/>
    <property type="match status" value="1"/>
</dbReference>
<evidence type="ECO:0000313" key="2">
    <source>
        <dbReference type="EMBL" id="GIY25166.1"/>
    </source>
</evidence>
<evidence type="ECO:0000256" key="1">
    <source>
        <dbReference type="SAM" id="MobiDB-lite"/>
    </source>
</evidence>
<accession>A0AAV4RXQ8</accession>
<keyword evidence="2" id="KW-0695">RNA-directed DNA polymerase</keyword>
<comment type="caution">
    <text evidence="2">The sequence shown here is derived from an EMBL/GenBank/DDBJ whole genome shotgun (WGS) entry which is preliminary data.</text>
</comment>
<name>A0AAV4RXQ8_9ARAC</name>
<proteinExistence type="predicted"/>
<protein>
    <submittedName>
        <fullName evidence="2">Reverse transcriptase</fullName>
    </submittedName>
</protein>
<evidence type="ECO:0000313" key="3">
    <source>
        <dbReference type="Proteomes" id="UP001054837"/>
    </source>
</evidence>
<keyword evidence="2" id="KW-0808">Transferase</keyword>
<dbReference type="EMBL" id="BPLQ01006783">
    <property type="protein sequence ID" value="GIY25166.1"/>
    <property type="molecule type" value="Genomic_DNA"/>
</dbReference>
<dbReference type="Proteomes" id="UP001054837">
    <property type="component" value="Unassembled WGS sequence"/>
</dbReference>
<dbReference type="GO" id="GO:0003964">
    <property type="term" value="F:RNA-directed DNA polymerase activity"/>
    <property type="evidence" value="ECO:0007669"/>
    <property type="project" value="UniProtKB-KW"/>
</dbReference>